<name>A0A2P8C804_9BACT</name>
<gene>
    <name evidence="1" type="ORF">CLV93_11144</name>
</gene>
<evidence type="ECO:0000313" key="2">
    <source>
        <dbReference type="Proteomes" id="UP000240621"/>
    </source>
</evidence>
<reference evidence="1 2" key="1">
    <citation type="submission" date="2018-03" db="EMBL/GenBank/DDBJ databases">
        <title>Genomic Encyclopedia of Archaeal and Bacterial Type Strains, Phase II (KMG-II): from individual species to whole genera.</title>
        <authorList>
            <person name="Goeker M."/>
        </authorList>
    </citation>
    <scope>NUCLEOTIDE SEQUENCE [LARGE SCALE GENOMIC DNA]</scope>
    <source>
        <strain evidence="1 2">DSM 27267</strain>
    </source>
</reference>
<comment type="caution">
    <text evidence="1">The sequence shown here is derived from an EMBL/GenBank/DDBJ whole genome shotgun (WGS) entry which is preliminary data.</text>
</comment>
<organism evidence="1 2">
    <name type="scientific">Prolixibacter denitrificans</name>
    <dbReference type="NCBI Taxonomy" id="1541063"/>
    <lineage>
        <taxon>Bacteria</taxon>
        <taxon>Pseudomonadati</taxon>
        <taxon>Bacteroidota</taxon>
        <taxon>Bacteroidia</taxon>
        <taxon>Marinilabiliales</taxon>
        <taxon>Prolixibacteraceae</taxon>
        <taxon>Prolixibacter</taxon>
    </lineage>
</organism>
<evidence type="ECO:0000313" key="1">
    <source>
        <dbReference type="EMBL" id="PSK81067.1"/>
    </source>
</evidence>
<accession>A0A2P8C804</accession>
<dbReference type="OrthoDB" id="9886413at2"/>
<dbReference type="EMBL" id="PYGC01000011">
    <property type="protein sequence ID" value="PSK81067.1"/>
    <property type="molecule type" value="Genomic_DNA"/>
</dbReference>
<protein>
    <submittedName>
        <fullName evidence="1">Uncharacterized protein</fullName>
    </submittedName>
</protein>
<sequence length="107" mass="11660">MKNHSSIEFLLLPVSSAGITGQIENEHSMNDSSVEQVVFEVIQLSDLPMAVKESVAEELTGCRLSNQVIAGTISGVLVYRLTFRSNSGISNVVYKADGERYVAQLQN</sequence>
<dbReference type="RefSeq" id="WP_106543389.1">
    <property type="nucleotide sequence ID" value="NZ_BLAU01000001.1"/>
</dbReference>
<dbReference type="Proteomes" id="UP000240621">
    <property type="component" value="Unassembled WGS sequence"/>
</dbReference>
<proteinExistence type="predicted"/>
<dbReference type="AlphaFoldDB" id="A0A2P8C804"/>